<dbReference type="Proteomes" id="UP001596142">
    <property type="component" value="Unassembled WGS sequence"/>
</dbReference>
<dbReference type="InterPro" id="IPR002933">
    <property type="entry name" value="Peptidase_M20"/>
</dbReference>
<keyword evidence="2" id="KW-1185">Reference proteome</keyword>
<dbReference type="PANTHER" id="PTHR43808:SF27">
    <property type="entry name" value="PROTEIN ROCB"/>
    <property type="match status" value="1"/>
</dbReference>
<dbReference type="InterPro" id="IPR050072">
    <property type="entry name" value="Peptidase_M20A"/>
</dbReference>
<protein>
    <submittedName>
        <fullName evidence="1">M20/M25/M40 family metallo-hydrolase</fullName>
    </submittedName>
</protein>
<dbReference type="RefSeq" id="WP_385940784.1">
    <property type="nucleotide sequence ID" value="NZ_JBHSOZ010000004.1"/>
</dbReference>
<evidence type="ECO:0000313" key="1">
    <source>
        <dbReference type="EMBL" id="MFC5713214.1"/>
    </source>
</evidence>
<dbReference type="Gene3D" id="3.40.630.10">
    <property type="entry name" value="Zn peptidases"/>
    <property type="match status" value="1"/>
</dbReference>
<name>A0ABW0YLF6_9BACI</name>
<accession>A0ABW0YLF6</accession>
<dbReference type="PIRSF" id="PIRSF010386">
    <property type="entry name" value="RocB"/>
    <property type="match status" value="1"/>
</dbReference>
<dbReference type="Pfam" id="PF01546">
    <property type="entry name" value="Peptidase_M20"/>
    <property type="match status" value="1"/>
</dbReference>
<gene>
    <name evidence="1" type="ORF">ACFPU1_10490</name>
</gene>
<comment type="caution">
    <text evidence="1">The sequence shown here is derived from an EMBL/GenBank/DDBJ whole genome shotgun (WGS) entry which is preliminary data.</text>
</comment>
<dbReference type="InterPro" id="IPR012166">
    <property type="entry name" value="Uncharacterised_RocB"/>
</dbReference>
<dbReference type="SUPFAM" id="SSF53187">
    <property type="entry name" value="Zn-dependent exopeptidases"/>
    <property type="match status" value="1"/>
</dbReference>
<proteinExistence type="predicted"/>
<dbReference type="EMBL" id="JBHSOZ010000004">
    <property type="protein sequence ID" value="MFC5713214.1"/>
    <property type="molecule type" value="Genomic_DNA"/>
</dbReference>
<organism evidence="1 2">
    <name type="scientific">Thalassorhabdus alkalitolerans</name>
    <dbReference type="NCBI Taxonomy" id="2282697"/>
    <lineage>
        <taxon>Bacteria</taxon>
        <taxon>Bacillati</taxon>
        <taxon>Bacillota</taxon>
        <taxon>Bacilli</taxon>
        <taxon>Bacillales</taxon>
        <taxon>Bacillaceae</taxon>
        <taxon>Thalassorhabdus</taxon>
    </lineage>
</organism>
<sequence length="562" mass="64729">MGNTKENTCKDPKQLLDSISNKPLAEKIELITRQLMRLPSVTDTKGEREIADFLFEFLKEFPYFKENPEQAWVQPLSNDNLGRKNIFAFVQGSGTSSDTVIFHAHIDTVGIHDFGSLKEHAYDPDRLEEYYSAHHDPEIREAAQSGKWLFGRGSVDMKSGAAIHLVNLLYFTEHLEKLNGNILLLLNPAEENDHAGIIEASKEFSRLKSEGLNFSVAINNDYTTSLYEGDSHRYIYTGSAGKILPCFSIHGRESHVGEILRGIDPTFISSEINRRISCNMDLTEQIEGELVLPPTCLYQRDNKDTYNVQTPPSSRMYFNYFMYETTPKDVMKLLIRETREACRVVEKHMEKQHHVFLSTTQMPFSQHLEWKVDVLSFEEYKENLVQKGISVDDIVKKTVDTYSDLDKRELCFKITEMLVEKDPDDRAKVIIFFAPPFLPCNYLQENSGKMINKQLLDIVSEEENKNGEKFLVKKFFPFLSDSSFLSFPGNTDDVNHLRSNFPAMDEIFPLPIDHIRSLNIPAINIGTYGKDAHKRTERVYKPYTFEQLPRIIRDFTIRSLSL</sequence>
<dbReference type="PANTHER" id="PTHR43808">
    <property type="entry name" value="ACETYLORNITHINE DEACETYLASE"/>
    <property type="match status" value="1"/>
</dbReference>
<reference evidence="2" key="1">
    <citation type="journal article" date="2019" name="Int. J. Syst. Evol. Microbiol.">
        <title>The Global Catalogue of Microorganisms (GCM) 10K type strain sequencing project: providing services to taxonomists for standard genome sequencing and annotation.</title>
        <authorList>
            <consortium name="The Broad Institute Genomics Platform"/>
            <consortium name="The Broad Institute Genome Sequencing Center for Infectious Disease"/>
            <person name="Wu L."/>
            <person name="Ma J."/>
        </authorList>
    </citation>
    <scope>NUCLEOTIDE SEQUENCE [LARGE SCALE GENOMIC DNA]</scope>
    <source>
        <strain evidence="2">CECT 7184</strain>
    </source>
</reference>
<evidence type="ECO:0000313" key="2">
    <source>
        <dbReference type="Proteomes" id="UP001596142"/>
    </source>
</evidence>